<accession>D5CLQ4</accession>
<dbReference type="GO" id="GO:0003677">
    <property type="term" value="F:DNA binding"/>
    <property type="evidence" value="ECO:0007669"/>
    <property type="project" value="UniProtKB-KW"/>
</dbReference>
<evidence type="ECO:0000259" key="5">
    <source>
        <dbReference type="PROSITE" id="PS50883"/>
    </source>
</evidence>
<keyword evidence="8" id="KW-1185">Reference proteome</keyword>
<evidence type="ECO:0000313" key="8">
    <source>
        <dbReference type="Proteomes" id="UP000001625"/>
    </source>
</evidence>
<evidence type="ECO:0000256" key="3">
    <source>
        <dbReference type="ARBA" id="ARBA00023163"/>
    </source>
</evidence>
<dbReference type="InterPro" id="IPR036693">
    <property type="entry name" value="TF_LuxR_autoind-bd_dom_sf"/>
</dbReference>
<organism evidence="7 8">
    <name type="scientific">Sideroxydans lithotrophicus (strain ES-1)</name>
    <dbReference type="NCBI Taxonomy" id="580332"/>
    <lineage>
        <taxon>Bacteria</taxon>
        <taxon>Pseudomonadati</taxon>
        <taxon>Pseudomonadota</taxon>
        <taxon>Betaproteobacteria</taxon>
        <taxon>Nitrosomonadales</taxon>
        <taxon>Gallionellaceae</taxon>
        <taxon>Sideroxydans</taxon>
    </lineage>
</organism>
<dbReference type="Pfam" id="PF03472">
    <property type="entry name" value="Autoind_bind"/>
    <property type="match status" value="1"/>
</dbReference>
<dbReference type="GO" id="GO:0071111">
    <property type="term" value="F:cyclic-guanylate-specific phosphodiesterase activity"/>
    <property type="evidence" value="ECO:0007669"/>
    <property type="project" value="InterPro"/>
</dbReference>
<sequence>MSHDDFKSLLEVRNEAELRQRAQEVVVGFGFDYFLYATGLKMENSTTSFTKVITTYPAAWIEKYVSAGYASIDPAVRHSMERRTPYIWSAEAFESAGAGLMFEDARHHGIVSGMSVPLFDSASNSIGGMGLACRSETCRGLEDIGRVVLFALYFQEAYSRIAVPFLHDEDGVLSRQEGACLGWISDGLDVAQIAQRLALPEAEVQQLLEQVLHKLDASSLPQAVAHAFAGGLLTCFPGHPVRPVADEEASLAASPHYWALREIEREIAEAQAQQYGFAVAVLDLDHFRRVNNALGHNAGNVLLAEVAERLRYNLPPHAHMTGLEGDGFLLLLPELASEQVANHLLACLRSPITVLDRQFTITASMGVVRYPQDGESAEALLRCAEISLYRAKEHGRDRVEFFAPEMSHKAERTATLEVELRAALGRDELTLYYQPLVDSHSGQIRGLEALSRWHSPLLGTVPPDQFIPVAEQSDLIRILDEWVFLKACRQLKVWREQLCPDLFMAVNVCPSRFLNAGVVEHTIATLRAQELPPECLEIEITERMLMDSDPIVRERLTELRNHGVRISIDDFGTGHSSLSYLSRLPVDVLKIDRSFVQNVTSSSEQSVLVEAIVAMAGKLGLHVVAEGVEQESEKRFLMSCGCDLLQGYLIGHPEPPENIAQLLQVQSLHPHTGMSDPDFKGQLRINLGVT</sequence>
<dbReference type="CDD" id="cd01949">
    <property type="entry name" value="GGDEF"/>
    <property type="match status" value="1"/>
</dbReference>
<dbReference type="PANTHER" id="PTHR33121">
    <property type="entry name" value="CYCLIC DI-GMP PHOSPHODIESTERASE PDEF"/>
    <property type="match status" value="1"/>
</dbReference>
<dbReference type="EMBL" id="CP001965">
    <property type="protein sequence ID" value="ADE12499.1"/>
    <property type="molecule type" value="Genomic_DNA"/>
</dbReference>
<feature type="domain" description="GGDEF" evidence="6">
    <location>
        <begin position="275"/>
        <end position="404"/>
    </location>
</feature>
<keyword evidence="2" id="KW-0238">DNA-binding</keyword>
<name>D5CLQ4_SIDLE</name>
<dbReference type="KEGG" id="slt:Slit_2271"/>
<dbReference type="SUPFAM" id="SSF75516">
    <property type="entry name" value="Pheromone-binding domain of LuxR-like quorum-sensing transcription factors"/>
    <property type="match status" value="1"/>
</dbReference>
<dbReference type="InterPro" id="IPR035919">
    <property type="entry name" value="EAL_sf"/>
</dbReference>
<dbReference type="NCBIfam" id="TIGR00254">
    <property type="entry name" value="GGDEF"/>
    <property type="match status" value="1"/>
</dbReference>
<dbReference type="Pfam" id="PF00990">
    <property type="entry name" value="GGDEF"/>
    <property type="match status" value="1"/>
</dbReference>
<dbReference type="SMART" id="SM00421">
    <property type="entry name" value="HTH_LUXR"/>
    <property type="match status" value="1"/>
</dbReference>
<dbReference type="GO" id="GO:0006355">
    <property type="term" value="P:regulation of DNA-templated transcription"/>
    <property type="evidence" value="ECO:0007669"/>
    <property type="project" value="InterPro"/>
</dbReference>
<dbReference type="InterPro" id="IPR016032">
    <property type="entry name" value="Sig_transdc_resp-reg_C-effctor"/>
</dbReference>
<dbReference type="CDD" id="cd01948">
    <property type="entry name" value="EAL"/>
    <property type="match status" value="1"/>
</dbReference>
<protein>
    <submittedName>
        <fullName evidence="7">Diguanylate cyclase/phosphodiesterase</fullName>
    </submittedName>
</protein>
<feature type="domain" description="HTH luxR-type" evidence="4">
    <location>
        <begin position="166"/>
        <end position="231"/>
    </location>
</feature>
<keyword evidence="3" id="KW-0804">Transcription</keyword>
<evidence type="ECO:0000256" key="2">
    <source>
        <dbReference type="ARBA" id="ARBA00023125"/>
    </source>
</evidence>
<dbReference type="RefSeq" id="WP_013030397.1">
    <property type="nucleotide sequence ID" value="NC_013959.1"/>
</dbReference>
<dbReference type="InterPro" id="IPR043128">
    <property type="entry name" value="Rev_trsase/Diguanyl_cyclase"/>
</dbReference>
<evidence type="ECO:0000313" key="7">
    <source>
        <dbReference type="EMBL" id="ADE12499.1"/>
    </source>
</evidence>
<dbReference type="SMART" id="SM00267">
    <property type="entry name" value="GGDEF"/>
    <property type="match status" value="1"/>
</dbReference>
<feature type="domain" description="EAL" evidence="5">
    <location>
        <begin position="413"/>
        <end position="667"/>
    </location>
</feature>
<dbReference type="CDD" id="cd06170">
    <property type="entry name" value="LuxR_C_like"/>
    <property type="match status" value="1"/>
</dbReference>
<dbReference type="Gene3D" id="3.20.20.450">
    <property type="entry name" value="EAL domain"/>
    <property type="match status" value="1"/>
</dbReference>
<dbReference type="PROSITE" id="PS50883">
    <property type="entry name" value="EAL"/>
    <property type="match status" value="1"/>
</dbReference>
<dbReference type="Proteomes" id="UP000001625">
    <property type="component" value="Chromosome"/>
</dbReference>
<dbReference type="InterPro" id="IPR000160">
    <property type="entry name" value="GGDEF_dom"/>
</dbReference>
<dbReference type="InterPro" id="IPR036388">
    <property type="entry name" value="WH-like_DNA-bd_sf"/>
</dbReference>
<dbReference type="InterPro" id="IPR000792">
    <property type="entry name" value="Tscrpt_reg_LuxR_C"/>
</dbReference>
<dbReference type="Gene3D" id="3.30.70.270">
    <property type="match status" value="1"/>
</dbReference>
<proteinExistence type="predicted"/>
<reference evidence="7 8" key="1">
    <citation type="submission" date="2010-03" db="EMBL/GenBank/DDBJ databases">
        <title>Complete sequence of Sideroxydans lithotrophicus ES-1.</title>
        <authorList>
            <consortium name="US DOE Joint Genome Institute"/>
            <person name="Lucas S."/>
            <person name="Copeland A."/>
            <person name="Lapidus A."/>
            <person name="Cheng J.-F."/>
            <person name="Bruce D."/>
            <person name="Goodwin L."/>
            <person name="Pitluck S."/>
            <person name="Munk A.C."/>
            <person name="Detter J.C."/>
            <person name="Han C."/>
            <person name="Tapia R."/>
            <person name="Larimer F."/>
            <person name="Land M."/>
            <person name="Hauser L."/>
            <person name="Kyrpides N."/>
            <person name="Ivanova N."/>
            <person name="Emerson D."/>
            <person name="Woyke T."/>
        </authorList>
    </citation>
    <scope>NUCLEOTIDE SEQUENCE [LARGE SCALE GENOMIC DNA]</scope>
    <source>
        <strain evidence="7 8">ES-1</strain>
    </source>
</reference>
<dbReference type="eggNOG" id="COG5001">
    <property type="taxonomic scope" value="Bacteria"/>
</dbReference>
<dbReference type="Gene3D" id="1.10.10.10">
    <property type="entry name" value="Winged helix-like DNA-binding domain superfamily/Winged helix DNA-binding domain"/>
    <property type="match status" value="1"/>
</dbReference>
<keyword evidence="1" id="KW-0805">Transcription regulation</keyword>
<dbReference type="AlphaFoldDB" id="D5CLQ4"/>
<dbReference type="SMART" id="SM00052">
    <property type="entry name" value="EAL"/>
    <property type="match status" value="1"/>
</dbReference>
<dbReference type="STRING" id="580332.Slit_2271"/>
<dbReference type="PANTHER" id="PTHR33121:SF70">
    <property type="entry name" value="SIGNALING PROTEIN YKOW"/>
    <property type="match status" value="1"/>
</dbReference>
<dbReference type="InterPro" id="IPR001633">
    <property type="entry name" value="EAL_dom"/>
</dbReference>
<dbReference type="SUPFAM" id="SSF46894">
    <property type="entry name" value="C-terminal effector domain of the bipartite response regulators"/>
    <property type="match status" value="1"/>
</dbReference>
<evidence type="ECO:0000256" key="1">
    <source>
        <dbReference type="ARBA" id="ARBA00023015"/>
    </source>
</evidence>
<dbReference type="InterPro" id="IPR005143">
    <property type="entry name" value="TF_LuxR_autoind-bd_dom"/>
</dbReference>
<dbReference type="SUPFAM" id="SSF141868">
    <property type="entry name" value="EAL domain-like"/>
    <property type="match status" value="1"/>
</dbReference>
<dbReference type="Pfam" id="PF00563">
    <property type="entry name" value="EAL"/>
    <property type="match status" value="1"/>
</dbReference>
<dbReference type="Pfam" id="PF00196">
    <property type="entry name" value="GerE"/>
    <property type="match status" value="1"/>
</dbReference>
<evidence type="ECO:0000259" key="4">
    <source>
        <dbReference type="PROSITE" id="PS50043"/>
    </source>
</evidence>
<dbReference type="HOGENOM" id="CLU_398957_0_0_4"/>
<dbReference type="InterPro" id="IPR029787">
    <property type="entry name" value="Nucleotide_cyclase"/>
</dbReference>
<evidence type="ECO:0000259" key="6">
    <source>
        <dbReference type="PROSITE" id="PS50887"/>
    </source>
</evidence>
<dbReference type="OrthoDB" id="9774661at2"/>
<dbReference type="eggNOG" id="COG2771">
    <property type="taxonomic scope" value="Bacteria"/>
</dbReference>
<dbReference type="SUPFAM" id="SSF55073">
    <property type="entry name" value="Nucleotide cyclase"/>
    <property type="match status" value="1"/>
</dbReference>
<dbReference type="Gene3D" id="3.30.450.80">
    <property type="entry name" value="Transcription factor LuxR-like, autoinducer-binding domain"/>
    <property type="match status" value="1"/>
</dbReference>
<gene>
    <name evidence="7" type="ordered locus">Slit_2271</name>
</gene>
<dbReference type="PROSITE" id="PS50887">
    <property type="entry name" value="GGDEF"/>
    <property type="match status" value="1"/>
</dbReference>
<dbReference type="PROSITE" id="PS50043">
    <property type="entry name" value="HTH_LUXR_2"/>
    <property type="match status" value="1"/>
</dbReference>
<dbReference type="InterPro" id="IPR050706">
    <property type="entry name" value="Cyclic-di-GMP_PDE-like"/>
</dbReference>